<evidence type="ECO:0000313" key="5">
    <source>
        <dbReference type="Proteomes" id="UP000325313"/>
    </source>
</evidence>
<evidence type="ECO:0000256" key="1">
    <source>
        <dbReference type="SAM" id="MobiDB-lite"/>
    </source>
</evidence>
<keyword evidence="4" id="KW-1185">Reference proteome</keyword>
<dbReference type="Proteomes" id="UP000325313">
    <property type="component" value="Unassembled WGS sequence"/>
</dbReference>
<dbReference type="EMBL" id="VSWC01000170">
    <property type="protein sequence ID" value="KAA1071659.1"/>
    <property type="molecule type" value="Genomic_DNA"/>
</dbReference>
<comment type="caution">
    <text evidence="3">The sequence shown here is derived from an EMBL/GenBank/DDBJ whole genome shotgun (WGS) entry which is preliminary data.</text>
</comment>
<gene>
    <name evidence="3" type="ORF">PGT21_014491</name>
    <name evidence="2" type="ORF">PGTUg99_015530</name>
</gene>
<dbReference type="AlphaFoldDB" id="A0A5B0M5Z0"/>
<sequence>MQCQSPVAMRSSAELKRMEALIKATGITTPITVSPFPPVQLDVEACYNQLSHPKDQRPEDIVMRQALELYCSLISPPTTPTEAYKSGYQSEQDHLPVTPSGIFQCRDGYRQPSIVYDEPKECDFDPATDPNRPFGFASGQNFLAHHNYLSHQSHQTHYSWSTPSTVSDHENSDADEDDPFACYPSSHPLRRSQNSGGNSQVNLAQCGRSSFEPSLHKVSHSYSSQDRIQFSAPHSLGPRNGSSPDVRSPGSIAQSAARRSFFSPPEEATVPEPKRAGRKRSFSVVSFVKHRKAPSIHAGSLRISGPTPIDTTHSTISSGTFSIPVRTSQSSGARLSSVGCLSPALEMNEDISPIKPASSRPIPSRNNSRAVTPQDEESNPMNISRKYSSRPETKSLWRTIKSTSSRTSLNVERSLIPHLHH</sequence>
<feature type="region of interest" description="Disordered" evidence="1">
    <location>
        <begin position="231"/>
        <end position="280"/>
    </location>
</feature>
<feature type="compositionally biased region" description="Low complexity" evidence="1">
    <location>
        <begin position="356"/>
        <end position="370"/>
    </location>
</feature>
<dbReference type="OrthoDB" id="2497239at2759"/>
<evidence type="ECO:0000313" key="3">
    <source>
        <dbReference type="EMBL" id="KAA1071659.1"/>
    </source>
</evidence>
<organism evidence="3 4">
    <name type="scientific">Puccinia graminis f. sp. tritici</name>
    <dbReference type="NCBI Taxonomy" id="56615"/>
    <lineage>
        <taxon>Eukaryota</taxon>
        <taxon>Fungi</taxon>
        <taxon>Dikarya</taxon>
        <taxon>Basidiomycota</taxon>
        <taxon>Pucciniomycotina</taxon>
        <taxon>Pucciniomycetes</taxon>
        <taxon>Pucciniales</taxon>
        <taxon>Pucciniaceae</taxon>
        <taxon>Puccinia</taxon>
    </lineage>
</organism>
<name>A0A5B0M5Z0_PUCGR</name>
<reference evidence="4 5" key="1">
    <citation type="submission" date="2019-05" db="EMBL/GenBank/DDBJ databases">
        <title>Emergence of the Ug99 lineage of the wheat stem rust pathogen through somatic hybridization.</title>
        <authorList>
            <person name="Li F."/>
            <person name="Upadhyaya N.M."/>
            <person name="Sperschneider J."/>
            <person name="Matny O."/>
            <person name="Nguyen-Phuc H."/>
            <person name="Mago R."/>
            <person name="Raley C."/>
            <person name="Miller M.E."/>
            <person name="Silverstein K.A.T."/>
            <person name="Henningsen E."/>
            <person name="Hirsch C.D."/>
            <person name="Visser B."/>
            <person name="Pretorius Z.A."/>
            <person name="Steffenson B.J."/>
            <person name="Schwessinger B."/>
            <person name="Dodds P.N."/>
            <person name="Figueroa M."/>
        </authorList>
    </citation>
    <scope>NUCLEOTIDE SEQUENCE [LARGE SCALE GENOMIC DNA]</scope>
    <source>
        <strain evidence="3">21-0</strain>
        <strain evidence="2 5">Ug99</strain>
    </source>
</reference>
<proteinExistence type="predicted"/>
<dbReference type="Proteomes" id="UP000324748">
    <property type="component" value="Unassembled WGS sequence"/>
</dbReference>
<dbReference type="EMBL" id="VDEP01000507">
    <property type="protein sequence ID" value="KAA1067111.1"/>
    <property type="molecule type" value="Genomic_DNA"/>
</dbReference>
<accession>A0A5B0M5Z0</accession>
<feature type="region of interest" description="Disordered" evidence="1">
    <location>
        <begin position="351"/>
        <end position="396"/>
    </location>
</feature>
<feature type="compositionally biased region" description="Polar residues" evidence="1">
    <location>
        <begin position="191"/>
        <end position="204"/>
    </location>
</feature>
<evidence type="ECO:0000313" key="2">
    <source>
        <dbReference type="EMBL" id="KAA1067111.1"/>
    </source>
</evidence>
<evidence type="ECO:0000313" key="4">
    <source>
        <dbReference type="Proteomes" id="UP000324748"/>
    </source>
</evidence>
<feature type="region of interest" description="Disordered" evidence="1">
    <location>
        <begin position="158"/>
        <end position="204"/>
    </location>
</feature>
<protein>
    <submittedName>
        <fullName evidence="3">Uncharacterized protein</fullName>
    </submittedName>
</protein>